<dbReference type="OrthoDB" id="683455at2759"/>
<keyword evidence="1" id="KW-1015">Disulfide bond</keyword>
<dbReference type="Proteomes" id="UP000479710">
    <property type="component" value="Unassembled WGS sequence"/>
</dbReference>
<sequence length="60" mass="6435">MGGSVVQAKLCEKPSKDFKGVCLSSQNCGNKCEKEGYIDGKCKHLIPRCYCAMECGSTVA</sequence>
<evidence type="ECO:0000313" key="4">
    <source>
        <dbReference type="Proteomes" id="UP000479710"/>
    </source>
</evidence>
<evidence type="ECO:0000256" key="1">
    <source>
        <dbReference type="ARBA" id="ARBA00023157"/>
    </source>
</evidence>
<dbReference type="AlphaFoldDB" id="A0A6G1DMW4"/>
<dbReference type="GO" id="GO:0006952">
    <property type="term" value="P:defense response"/>
    <property type="evidence" value="ECO:0007669"/>
    <property type="project" value="InterPro"/>
</dbReference>
<gene>
    <name evidence="3" type="ORF">E2562_019825</name>
</gene>
<dbReference type="InterPro" id="IPR008176">
    <property type="entry name" value="Defensin_plant"/>
</dbReference>
<dbReference type="InterPro" id="IPR003614">
    <property type="entry name" value="Knottins"/>
</dbReference>
<dbReference type="EMBL" id="SPHZ02000006">
    <property type="protein sequence ID" value="KAF0913053.1"/>
    <property type="molecule type" value="Genomic_DNA"/>
</dbReference>
<accession>A0A6G1DMW4</accession>
<evidence type="ECO:0000313" key="3">
    <source>
        <dbReference type="EMBL" id="KAF0913053.1"/>
    </source>
</evidence>
<comment type="caution">
    <text evidence="3">The sequence shown here is derived from an EMBL/GenBank/DDBJ whole genome shotgun (WGS) entry which is preliminary data.</text>
</comment>
<keyword evidence="4" id="KW-1185">Reference proteome</keyword>
<evidence type="ECO:0000259" key="2">
    <source>
        <dbReference type="SMART" id="SM00505"/>
    </source>
</evidence>
<dbReference type="SUPFAM" id="SSF57095">
    <property type="entry name" value="Scorpion toxin-like"/>
    <property type="match status" value="1"/>
</dbReference>
<dbReference type="CDD" id="cd00107">
    <property type="entry name" value="Knot1"/>
    <property type="match status" value="1"/>
</dbReference>
<dbReference type="Pfam" id="PF00304">
    <property type="entry name" value="Gamma-thionin"/>
    <property type="match status" value="1"/>
</dbReference>
<dbReference type="InterPro" id="IPR036574">
    <property type="entry name" value="Scorpion_toxin-like_sf"/>
</dbReference>
<proteinExistence type="predicted"/>
<protein>
    <recommendedName>
        <fullName evidence="2">Knottins-like domain-containing protein</fullName>
    </recommendedName>
</protein>
<reference evidence="3 4" key="1">
    <citation type="submission" date="2019-11" db="EMBL/GenBank/DDBJ databases">
        <title>Whole genome sequence of Oryza granulata.</title>
        <authorList>
            <person name="Li W."/>
        </authorList>
    </citation>
    <scope>NUCLEOTIDE SEQUENCE [LARGE SCALE GENOMIC DNA]</scope>
    <source>
        <strain evidence="4">cv. Menghai</strain>
        <tissue evidence="3">Leaf</tissue>
    </source>
</reference>
<organism evidence="3 4">
    <name type="scientific">Oryza meyeriana var. granulata</name>
    <dbReference type="NCBI Taxonomy" id="110450"/>
    <lineage>
        <taxon>Eukaryota</taxon>
        <taxon>Viridiplantae</taxon>
        <taxon>Streptophyta</taxon>
        <taxon>Embryophyta</taxon>
        <taxon>Tracheophyta</taxon>
        <taxon>Spermatophyta</taxon>
        <taxon>Magnoliopsida</taxon>
        <taxon>Liliopsida</taxon>
        <taxon>Poales</taxon>
        <taxon>Poaceae</taxon>
        <taxon>BOP clade</taxon>
        <taxon>Oryzoideae</taxon>
        <taxon>Oryzeae</taxon>
        <taxon>Oryzinae</taxon>
        <taxon>Oryza</taxon>
        <taxon>Oryza meyeriana</taxon>
    </lineage>
</organism>
<name>A0A6G1DMW4_9ORYZ</name>
<dbReference type="SMART" id="SM00505">
    <property type="entry name" value="Knot1"/>
    <property type="match status" value="1"/>
</dbReference>
<dbReference type="Gene3D" id="3.30.30.10">
    <property type="entry name" value="Knottin, scorpion toxin-like"/>
    <property type="match status" value="1"/>
</dbReference>
<feature type="domain" description="Knottins-like" evidence="2">
    <location>
        <begin position="10"/>
        <end position="55"/>
    </location>
</feature>
<dbReference type="PROSITE" id="PS00940">
    <property type="entry name" value="GAMMA_THIONIN"/>
    <property type="match status" value="1"/>
</dbReference>